<dbReference type="STRING" id="630390.A0A180FZN6"/>
<dbReference type="GO" id="GO:0015935">
    <property type="term" value="C:small ribosomal subunit"/>
    <property type="evidence" value="ECO:0007669"/>
    <property type="project" value="InterPro"/>
</dbReference>
<keyword evidence="5" id="KW-1185">Reference proteome</keyword>
<dbReference type="InterPro" id="IPR023591">
    <property type="entry name" value="Ribosomal_uS2_flav_dom_sf"/>
</dbReference>
<reference evidence="4" key="4">
    <citation type="submission" date="2025-05" db="UniProtKB">
        <authorList>
            <consortium name="EnsemblFungi"/>
        </authorList>
    </citation>
    <scope>IDENTIFICATION</scope>
    <source>
        <strain evidence="4">isolate 1-1 / race 1 (BBBD)</strain>
    </source>
</reference>
<evidence type="ECO:0000256" key="2">
    <source>
        <dbReference type="ARBA" id="ARBA00023274"/>
    </source>
</evidence>
<evidence type="ECO:0000313" key="4">
    <source>
        <dbReference type="EnsemblFungi" id="PTTG_30290-t43_1-p1"/>
    </source>
</evidence>
<organism evidence="3">
    <name type="scientific">Puccinia triticina (isolate 1-1 / race 1 (BBBD))</name>
    <name type="common">Brown leaf rust fungus</name>
    <dbReference type="NCBI Taxonomy" id="630390"/>
    <lineage>
        <taxon>Eukaryota</taxon>
        <taxon>Fungi</taxon>
        <taxon>Dikarya</taxon>
        <taxon>Basidiomycota</taxon>
        <taxon>Pucciniomycotina</taxon>
        <taxon>Pucciniomycetes</taxon>
        <taxon>Pucciniales</taxon>
        <taxon>Pucciniaceae</taxon>
        <taxon>Puccinia</taxon>
    </lineage>
</organism>
<keyword evidence="2" id="KW-0687">Ribonucleoprotein</keyword>
<feature type="non-terminal residue" evidence="3">
    <location>
        <position position="82"/>
    </location>
</feature>
<keyword evidence="1" id="KW-0689">Ribosomal protein</keyword>
<name>A0A180FZN6_PUCT1</name>
<dbReference type="SUPFAM" id="SSF52313">
    <property type="entry name" value="Ribosomal protein S2"/>
    <property type="match status" value="1"/>
</dbReference>
<dbReference type="GO" id="GO:0003735">
    <property type="term" value="F:structural constituent of ribosome"/>
    <property type="evidence" value="ECO:0007669"/>
    <property type="project" value="InterPro"/>
</dbReference>
<reference evidence="4 5" key="3">
    <citation type="journal article" date="2017" name="G3 (Bethesda)">
        <title>Comparative analysis highlights variable genome content of wheat rusts and divergence of the mating loci.</title>
        <authorList>
            <person name="Cuomo C.A."/>
            <person name="Bakkeren G."/>
            <person name="Khalil H.B."/>
            <person name="Panwar V."/>
            <person name="Joly D."/>
            <person name="Linning R."/>
            <person name="Sakthikumar S."/>
            <person name="Song X."/>
            <person name="Adiconis X."/>
            <person name="Fan L."/>
            <person name="Goldberg J.M."/>
            <person name="Levin J.Z."/>
            <person name="Young S."/>
            <person name="Zeng Q."/>
            <person name="Anikster Y."/>
            <person name="Bruce M."/>
            <person name="Wang M."/>
            <person name="Yin C."/>
            <person name="McCallum B."/>
            <person name="Szabo L.J."/>
            <person name="Hulbert S."/>
            <person name="Chen X."/>
            <person name="Fellers J.P."/>
        </authorList>
    </citation>
    <scope>NUCLEOTIDE SEQUENCE</scope>
    <source>
        <strain evidence="4">isolate 1-1 / race 1 (BBBD)</strain>
        <strain evidence="5">Isolate 1-1 / race 1 (BBBD)</strain>
    </source>
</reference>
<evidence type="ECO:0000313" key="3">
    <source>
        <dbReference type="EMBL" id="OAV85758.1"/>
    </source>
</evidence>
<dbReference type="EnsemblFungi" id="PTTG_30290-t43_1">
    <property type="protein sequence ID" value="PTTG_30290-t43_1-p1"/>
    <property type="gene ID" value="PTTG_30290"/>
</dbReference>
<dbReference type="VEuPathDB" id="FungiDB:PTTG_30290"/>
<dbReference type="Gene3D" id="3.40.50.10490">
    <property type="entry name" value="Glucose-6-phosphate isomerase like protein, domain 1"/>
    <property type="match status" value="1"/>
</dbReference>
<proteinExistence type="predicted"/>
<dbReference type="EMBL" id="ADAS02002755">
    <property type="protein sequence ID" value="OAV85758.1"/>
    <property type="molecule type" value="Genomic_DNA"/>
</dbReference>
<feature type="non-terminal residue" evidence="3">
    <location>
        <position position="1"/>
    </location>
</feature>
<evidence type="ECO:0000256" key="1">
    <source>
        <dbReference type="ARBA" id="ARBA00022980"/>
    </source>
</evidence>
<dbReference type="PANTHER" id="PTHR11489">
    <property type="entry name" value="40S RIBOSOMAL PROTEIN SA"/>
    <property type="match status" value="1"/>
</dbReference>
<dbReference type="InterPro" id="IPR005707">
    <property type="entry name" value="Ribosomal_uS2_euk/arc"/>
</dbReference>
<dbReference type="AlphaFoldDB" id="A0A180FZN6"/>
<dbReference type="GO" id="GO:0006412">
    <property type="term" value="P:translation"/>
    <property type="evidence" value="ECO:0007669"/>
    <property type="project" value="InterPro"/>
</dbReference>
<evidence type="ECO:0000313" key="5">
    <source>
        <dbReference type="Proteomes" id="UP000005240"/>
    </source>
</evidence>
<protein>
    <submittedName>
        <fullName evidence="3 4">Uncharacterized protein</fullName>
    </submittedName>
</protein>
<reference evidence="3" key="2">
    <citation type="submission" date="2016-05" db="EMBL/GenBank/DDBJ databases">
        <title>Comparative analysis highlights variable genome content of wheat rusts and divergence of the mating loci.</title>
        <authorList>
            <person name="Cuomo C.A."/>
            <person name="Bakkeren G."/>
            <person name="Szabo L."/>
            <person name="Khalil H."/>
            <person name="Joly D."/>
            <person name="Goldberg J."/>
            <person name="Young S."/>
            <person name="Zeng Q."/>
            <person name="Fellers J."/>
        </authorList>
    </citation>
    <scope>NUCLEOTIDE SEQUENCE [LARGE SCALE GENOMIC DNA]</scope>
    <source>
        <strain evidence="3">1-1 BBBD Race 1</strain>
    </source>
</reference>
<reference evidence="3" key="1">
    <citation type="submission" date="2009-11" db="EMBL/GenBank/DDBJ databases">
        <authorList>
            <consortium name="The Broad Institute Genome Sequencing Platform"/>
            <person name="Ward D."/>
            <person name="Feldgarden M."/>
            <person name="Earl A."/>
            <person name="Young S.K."/>
            <person name="Zeng Q."/>
            <person name="Koehrsen M."/>
            <person name="Alvarado L."/>
            <person name="Berlin A."/>
            <person name="Bochicchio J."/>
            <person name="Borenstein D."/>
            <person name="Chapman S.B."/>
            <person name="Chen Z."/>
            <person name="Engels R."/>
            <person name="Freedman E."/>
            <person name="Gellesch M."/>
            <person name="Goldberg J."/>
            <person name="Griggs A."/>
            <person name="Gujja S."/>
            <person name="Heilman E."/>
            <person name="Heiman D."/>
            <person name="Hepburn T."/>
            <person name="Howarth C."/>
            <person name="Jen D."/>
            <person name="Larson L."/>
            <person name="Lewis B."/>
            <person name="Mehta T."/>
            <person name="Park D."/>
            <person name="Pearson M."/>
            <person name="Roberts A."/>
            <person name="Saif S."/>
            <person name="Shea T."/>
            <person name="Shenoy N."/>
            <person name="Sisk P."/>
            <person name="Stolte C."/>
            <person name="Sykes S."/>
            <person name="Thomson T."/>
            <person name="Walk T."/>
            <person name="White J."/>
            <person name="Yandava C."/>
            <person name="Izard J."/>
            <person name="Baranova O.V."/>
            <person name="Blanton J.M."/>
            <person name="Tanner A.C."/>
            <person name="Dewhirst F.E."/>
            <person name="Haas B."/>
            <person name="Nusbaum C."/>
            <person name="Birren B."/>
        </authorList>
    </citation>
    <scope>NUCLEOTIDE SEQUENCE [LARGE SCALE GENOMIC DNA]</scope>
    <source>
        <strain evidence="3">1-1 BBBD Race 1</strain>
    </source>
</reference>
<accession>A0A180FZN6</accession>
<gene>
    <name evidence="3" type="ORF">PTTG_30290</name>
</gene>
<dbReference type="Proteomes" id="UP000005240">
    <property type="component" value="Unassembled WGS sequence"/>
</dbReference>
<sequence length="82" mass="8815">TPPYINIPVTGLFDTDVSLTFVNVVIPIKNKEKHSVGLNWSLLCQEFFDLRGTAAAEATIDWASTDTGDTQWSASASAGEAL</sequence>